<dbReference type="Proteomes" id="UP000886520">
    <property type="component" value="Chromosome 17"/>
</dbReference>
<feature type="region of interest" description="Disordered" evidence="2">
    <location>
        <begin position="178"/>
        <end position="207"/>
    </location>
</feature>
<dbReference type="OrthoDB" id="1958669at2759"/>
<comment type="caution">
    <text evidence="3">The sequence shown here is derived from an EMBL/GenBank/DDBJ whole genome shotgun (WGS) entry which is preliminary data.</text>
</comment>
<keyword evidence="4" id="KW-1185">Reference proteome</keyword>
<keyword evidence="1" id="KW-0175">Coiled coil</keyword>
<name>A0A9D4UFP5_ADICA</name>
<evidence type="ECO:0000256" key="2">
    <source>
        <dbReference type="SAM" id="MobiDB-lite"/>
    </source>
</evidence>
<evidence type="ECO:0000256" key="1">
    <source>
        <dbReference type="SAM" id="Coils"/>
    </source>
</evidence>
<dbReference type="EMBL" id="JABFUD020000017">
    <property type="protein sequence ID" value="KAI5067040.1"/>
    <property type="molecule type" value="Genomic_DNA"/>
</dbReference>
<sequence length="379" mass="42597">MKALGKKTTKKVASPQPQRRRKVSAHWHPPIIYYPRQTRFCQTKEEFHEEYGLSLEGADPRYLGDIHEDQWLSVFTQKHLNNEKIHLKLVRPEFREDCALLYHKVYQTIPPNYEITIKFARGFAFERCTLARSPTKMAKYKVAWAVFAESVISNVTMRKKLSTKMALWKAKNGVSTILPPSLPRQDSFEASPGGRPSSSEHPSSQHDVDHLMQTACSEHVEIASDVLTVAKGKLRQKQKLVFDCVAALDEAKTRRDKAKGVCSAADALKEKINRAKEELQGVEGESNEALVWRLKAEIMGCKVALDLLGPDVSISTLDKDVRELEELHKCLLKELEDANAQACFVKELMKVVEKRQVPSLAIAPPAACVGDKGTLVIGN</sequence>
<feature type="coiled-coil region" evidence="1">
    <location>
        <begin position="314"/>
        <end position="341"/>
    </location>
</feature>
<evidence type="ECO:0000313" key="4">
    <source>
        <dbReference type="Proteomes" id="UP000886520"/>
    </source>
</evidence>
<gene>
    <name evidence="3" type="ORF">GOP47_0017568</name>
</gene>
<accession>A0A9D4UFP5</accession>
<proteinExistence type="predicted"/>
<reference evidence="3" key="1">
    <citation type="submission" date="2021-01" db="EMBL/GenBank/DDBJ databases">
        <title>Adiantum capillus-veneris genome.</title>
        <authorList>
            <person name="Fang Y."/>
            <person name="Liao Q."/>
        </authorList>
    </citation>
    <scope>NUCLEOTIDE SEQUENCE</scope>
    <source>
        <strain evidence="3">H3</strain>
        <tissue evidence="3">Leaf</tissue>
    </source>
</reference>
<protein>
    <submittedName>
        <fullName evidence="3">Uncharacterized protein</fullName>
    </submittedName>
</protein>
<organism evidence="3 4">
    <name type="scientific">Adiantum capillus-veneris</name>
    <name type="common">Maidenhair fern</name>
    <dbReference type="NCBI Taxonomy" id="13818"/>
    <lineage>
        <taxon>Eukaryota</taxon>
        <taxon>Viridiplantae</taxon>
        <taxon>Streptophyta</taxon>
        <taxon>Embryophyta</taxon>
        <taxon>Tracheophyta</taxon>
        <taxon>Polypodiopsida</taxon>
        <taxon>Polypodiidae</taxon>
        <taxon>Polypodiales</taxon>
        <taxon>Pteridineae</taxon>
        <taxon>Pteridaceae</taxon>
        <taxon>Vittarioideae</taxon>
        <taxon>Adiantum</taxon>
    </lineage>
</organism>
<feature type="compositionally biased region" description="Basic residues" evidence="2">
    <location>
        <begin position="1"/>
        <end position="10"/>
    </location>
</feature>
<evidence type="ECO:0000313" key="3">
    <source>
        <dbReference type="EMBL" id="KAI5067040.1"/>
    </source>
</evidence>
<dbReference type="AlphaFoldDB" id="A0A9D4UFP5"/>
<feature type="coiled-coil region" evidence="1">
    <location>
        <begin position="258"/>
        <end position="285"/>
    </location>
</feature>
<feature type="region of interest" description="Disordered" evidence="2">
    <location>
        <begin position="1"/>
        <end position="24"/>
    </location>
</feature>